<protein>
    <submittedName>
        <fullName evidence="1">Uncharacterized protein</fullName>
    </submittedName>
</protein>
<evidence type="ECO:0000313" key="2">
    <source>
        <dbReference type="Proteomes" id="UP000094385"/>
    </source>
</evidence>
<dbReference type="EMBL" id="KV454303">
    <property type="protein sequence ID" value="ODQ69511.1"/>
    <property type="molecule type" value="Genomic_DNA"/>
</dbReference>
<proteinExistence type="predicted"/>
<name>A0A1E3PVT2_LIPST</name>
<organism evidence="1 2">
    <name type="scientific">Lipomyces starkeyi NRRL Y-11557</name>
    <dbReference type="NCBI Taxonomy" id="675824"/>
    <lineage>
        <taxon>Eukaryota</taxon>
        <taxon>Fungi</taxon>
        <taxon>Dikarya</taxon>
        <taxon>Ascomycota</taxon>
        <taxon>Saccharomycotina</taxon>
        <taxon>Lipomycetes</taxon>
        <taxon>Lipomycetales</taxon>
        <taxon>Lipomycetaceae</taxon>
        <taxon>Lipomyces</taxon>
    </lineage>
</organism>
<gene>
    <name evidence="1" type="ORF">LIPSTDRAFT_188988</name>
</gene>
<accession>A0A1E3PVT2</accession>
<sequence>MLLRQRVTNVNDVLMSDSMPSHCCFVYGHHFSPRFLVCAIPLGFPAHVLGAFQHVLLQEKVHYKYIWQLVSQLLDMTVRDRYSVCVMLCIVWEWPS</sequence>
<reference evidence="1 2" key="1">
    <citation type="journal article" date="2016" name="Proc. Natl. Acad. Sci. U.S.A.">
        <title>Comparative genomics of biotechnologically important yeasts.</title>
        <authorList>
            <person name="Riley R."/>
            <person name="Haridas S."/>
            <person name="Wolfe K.H."/>
            <person name="Lopes M.R."/>
            <person name="Hittinger C.T."/>
            <person name="Goeker M."/>
            <person name="Salamov A.A."/>
            <person name="Wisecaver J.H."/>
            <person name="Long T.M."/>
            <person name="Calvey C.H."/>
            <person name="Aerts A.L."/>
            <person name="Barry K.W."/>
            <person name="Choi C."/>
            <person name="Clum A."/>
            <person name="Coughlan A.Y."/>
            <person name="Deshpande S."/>
            <person name="Douglass A.P."/>
            <person name="Hanson S.J."/>
            <person name="Klenk H.-P."/>
            <person name="LaButti K.M."/>
            <person name="Lapidus A."/>
            <person name="Lindquist E.A."/>
            <person name="Lipzen A.M."/>
            <person name="Meier-Kolthoff J.P."/>
            <person name="Ohm R.A."/>
            <person name="Otillar R.P."/>
            <person name="Pangilinan J.L."/>
            <person name="Peng Y."/>
            <person name="Rokas A."/>
            <person name="Rosa C.A."/>
            <person name="Scheuner C."/>
            <person name="Sibirny A.A."/>
            <person name="Slot J.C."/>
            <person name="Stielow J.B."/>
            <person name="Sun H."/>
            <person name="Kurtzman C.P."/>
            <person name="Blackwell M."/>
            <person name="Grigoriev I.V."/>
            <person name="Jeffries T.W."/>
        </authorList>
    </citation>
    <scope>NUCLEOTIDE SEQUENCE [LARGE SCALE GENOMIC DNA]</scope>
    <source>
        <strain evidence="1 2">NRRL Y-11557</strain>
    </source>
</reference>
<keyword evidence="2" id="KW-1185">Reference proteome</keyword>
<dbReference type="AlphaFoldDB" id="A0A1E3PVT2"/>
<evidence type="ECO:0000313" key="1">
    <source>
        <dbReference type="EMBL" id="ODQ69511.1"/>
    </source>
</evidence>
<dbReference type="Proteomes" id="UP000094385">
    <property type="component" value="Unassembled WGS sequence"/>
</dbReference>